<dbReference type="EMBL" id="BARU01003116">
    <property type="protein sequence ID" value="GAH20616.1"/>
    <property type="molecule type" value="Genomic_DNA"/>
</dbReference>
<name>X1DIB0_9ZZZZ</name>
<protein>
    <submittedName>
        <fullName evidence="1">Uncharacterized protein</fullName>
    </submittedName>
</protein>
<comment type="caution">
    <text evidence="1">The sequence shown here is derived from an EMBL/GenBank/DDBJ whole genome shotgun (WGS) entry which is preliminary data.</text>
</comment>
<reference evidence="1" key="1">
    <citation type="journal article" date="2014" name="Front. Microbiol.">
        <title>High frequency of phylogenetically diverse reductive dehalogenase-homologous genes in deep subseafloor sedimentary metagenomes.</title>
        <authorList>
            <person name="Kawai M."/>
            <person name="Futagami T."/>
            <person name="Toyoda A."/>
            <person name="Takaki Y."/>
            <person name="Nishi S."/>
            <person name="Hori S."/>
            <person name="Arai W."/>
            <person name="Tsubouchi T."/>
            <person name="Morono Y."/>
            <person name="Uchiyama I."/>
            <person name="Ito T."/>
            <person name="Fujiyama A."/>
            <person name="Inagaki F."/>
            <person name="Takami H."/>
        </authorList>
    </citation>
    <scope>NUCLEOTIDE SEQUENCE</scope>
    <source>
        <strain evidence="1">Expedition CK06-06</strain>
    </source>
</reference>
<gene>
    <name evidence="1" type="ORF">S03H2_06920</name>
</gene>
<organism evidence="1">
    <name type="scientific">marine sediment metagenome</name>
    <dbReference type="NCBI Taxonomy" id="412755"/>
    <lineage>
        <taxon>unclassified sequences</taxon>
        <taxon>metagenomes</taxon>
        <taxon>ecological metagenomes</taxon>
    </lineage>
</organism>
<dbReference type="AlphaFoldDB" id="X1DIB0"/>
<proteinExistence type="predicted"/>
<evidence type="ECO:0000313" key="1">
    <source>
        <dbReference type="EMBL" id="GAH20616.1"/>
    </source>
</evidence>
<sequence>MTPAMVEQAIIEKWSEWEDYTAEAIEEITPWTAVRTTAI</sequence>
<accession>X1DIB0</accession>